<protein>
    <recommendedName>
        <fullName evidence="3">Asp23/Gls24 family envelope stress response protein</fullName>
    </recommendedName>
</protein>
<name>A0ABN3VFV7_9PSEU</name>
<evidence type="ECO:0008006" key="3">
    <source>
        <dbReference type="Google" id="ProtNLM"/>
    </source>
</evidence>
<accession>A0ABN3VFV7</accession>
<sequence>MTDRSSADPTLPCGRTVVELVALQSDGGPPELAAHVRECRYCQAELAELDAAWAPVRRAAEVPVEPPHGLVERALTTVRGIRAGSGSTPVELAQDGGTLRILPQAVLLLTRRLCLEILTGHPGVHLRGCTGDVDEVRVDLMVRYRLPAPVEAERIRRELTAALREALGAAAPAVWIRIADVEPPG</sequence>
<evidence type="ECO:0000313" key="1">
    <source>
        <dbReference type="EMBL" id="GAA2800936.1"/>
    </source>
</evidence>
<organism evidence="1 2">
    <name type="scientific">Saccharopolyspora taberi</name>
    <dbReference type="NCBI Taxonomy" id="60895"/>
    <lineage>
        <taxon>Bacteria</taxon>
        <taxon>Bacillati</taxon>
        <taxon>Actinomycetota</taxon>
        <taxon>Actinomycetes</taxon>
        <taxon>Pseudonocardiales</taxon>
        <taxon>Pseudonocardiaceae</taxon>
        <taxon>Saccharopolyspora</taxon>
    </lineage>
</organism>
<reference evidence="1 2" key="1">
    <citation type="journal article" date="2019" name="Int. J. Syst. Evol. Microbiol.">
        <title>The Global Catalogue of Microorganisms (GCM) 10K type strain sequencing project: providing services to taxonomists for standard genome sequencing and annotation.</title>
        <authorList>
            <consortium name="The Broad Institute Genomics Platform"/>
            <consortium name="The Broad Institute Genome Sequencing Center for Infectious Disease"/>
            <person name="Wu L."/>
            <person name="Ma J."/>
        </authorList>
    </citation>
    <scope>NUCLEOTIDE SEQUENCE [LARGE SCALE GENOMIC DNA]</scope>
    <source>
        <strain evidence="1 2">JCM 9383</strain>
    </source>
</reference>
<dbReference type="EMBL" id="BAAAUX010000016">
    <property type="protein sequence ID" value="GAA2800936.1"/>
    <property type="molecule type" value="Genomic_DNA"/>
</dbReference>
<keyword evidence="2" id="KW-1185">Reference proteome</keyword>
<dbReference type="RefSeq" id="WP_344681882.1">
    <property type="nucleotide sequence ID" value="NZ_BAAAUX010000016.1"/>
</dbReference>
<gene>
    <name evidence="1" type="ORF">GCM10010470_40030</name>
</gene>
<dbReference type="Proteomes" id="UP001500979">
    <property type="component" value="Unassembled WGS sequence"/>
</dbReference>
<proteinExistence type="predicted"/>
<evidence type="ECO:0000313" key="2">
    <source>
        <dbReference type="Proteomes" id="UP001500979"/>
    </source>
</evidence>
<comment type="caution">
    <text evidence="1">The sequence shown here is derived from an EMBL/GenBank/DDBJ whole genome shotgun (WGS) entry which is preliminary data.</text>
</comment>